<gene>
    <name evidence="7" type="ORF">U7230_05015</name>
</gene>
<dbReference type="NCBIfam" id="NF037997">
    <property type="entry name" value="Na_Pi_symport"/>
    <property type="match status" value="1"/>
</dbReference>
<evidence type="ECO:0000256" key="3">
    <source>
        <dbReference type="ARBA" id="ARBA00022692"/>
    </source>
</evidence>
<dbReference type="InterPro" id="IPR003841">
    <property type="entry name" value="Na/Pi_transpt"/>
</dbReference>
<feature type="transmembrane region" description="Helical" evidence="6">
    <location>
        <begin position="226"/>
        <end position="243"/>
    </location>
</feature>
<evidence type="ECO:0000256" key="2">
    <source>
        <dbReference type="ARBA" id="ARBA00022475"/>
    </source>
</evidence>
<organism evidence="7 8">
    <name type="scientific">Carboxydichorda subterranea</name>
    <dbReference type="NCBI Taxonomy" id="3109565"/>
    <lineage>
        <taxon>Bacteria</taxon>
        <taxon>Bacillati</taxon>
        <taxon>Bacillota</taxon>
        <taxon>Limnochordia</taxon>
        <taxon>Limnochordales</taxon>
        <taxon>Geochordaceae</taxon>
        <taxon>Carboxydichorda</taxon>
    </lineage>
</organism>
<keyword evidence="5 6" id="KW-0472">Membrane</keyword>
<evidence type="ECO:0000256" key="4">
    <source>
        <dbReference type="ARBA" id="ARBA00022989"/>
    </source>
</evidence>
<name>A0ABZ1BZY6_9FIRM</name>
<dbReference type="Pfam" id="PF02690">
    <property type="entry name" value="Na_Pi_cotrans"/>
    <property type="match status" value="2"/>
</dbReference>
<feature type="transmembrane region" description="Helical" evidence="6">
    <location>
        <begin position="25"/>
        <end position="49"/>
    </location>
</feature>
<dbReference type="EMBL" id="CP141615">
    <property type="protein sequence ID" value="WRP18372.1"/>
    <property type="molecule type" value="Genomic_DNA"/>
</dbReference>
<keyword evidence="2" id="KW-1003">Cell membrane</keyword>
<feature type="transmembrane region" description="Helical" evidence="6">
    <location>
        <begin position="88"/>
        <end position="110"/>
    </location>
</feature>
<evidence type="ECO:0000256" key="5">
    <source>
        <dbReference type="ARBA" id="ARBA00023136"/>
    </source>
</evidence>
<sequence>MLAVAGVRLAYLAIRTAARSWVQRWFVIAGDGPVAMALSGMLAAALAHSSSMVEVLALGLVQTEGLPMAHALYVIIGANVGTTLTAQLVALQLPSVGIGMMAVGAGGYLLSRQREFSLALFSIGAFLQGMEWIGRSLGPLATGVLGAVEGSNSVLRAFGLGWLVTSLIQSSTTVTTSVVNMVAAGLMETRPGVAAVLGSNVGTVTTGLVASLFMGRGATRLAMADFFLNLVGAAVALVLFRPFHDLVTSLAGSAAQSVAHAHTLFNLLSALVSFPLVPKMARWLEGR</sequence>
<keyword evidence="4 6" id="KW-1133">Transmembrane helix</keyword>
<evidence type="ECO:0000313" key="8">
    <source>
        <dbReference type="Proteomes" id="UP001332192"/>
    </source>
</evidence>
<keyword evidence="3 6" id="KW-0812">Transmembrane</keyword>
<keyword evidence="8" id="KW-1185">Reference proteome</keyword>
<feature type="transmembrane region" description="Helical" evidence="6">
    <location>
        <begin position="192"/>
        <end position="214"/>
    </location>
</feature>
<dbReference type="PANTHER" id="PTHR10010:SF46">
    <property type="entry name" value="SODIUM-DEPENDENT PHOSPHATE TRANSPORT PROTEIN 2B"/>
    <property type="match status" value="1"/>
</dbReference>
<feature type="transmembrane region" description="Helical" evidence="6">
    <location>
        <begin position="116"/>
        <end position="133"/>
    </location>
</feature>
<proteinExistence type="predicted"/>
<evidence type="ECO:0000256" key="6">
    <source>
        <dbReference type="SAM" id="Phobius"/>
    </source>
</evidence>
<dbReference type="RefSeq" id="WP_324717644.1">
    <property type="nucleotide sequence ID" value="NZ_CP141615.1"/>
</dbReference>
<accession>A0ABZ1BZY6</accession>
<evidence type="ECO:0000313" key="7">
    <source>
        <dbReference type="EMBL" id="WRP18372.1"/>
    </source>
</evidence>
<dbReference type="Proteomes" id="UP001332192">
    <property type="component" value="Chromosome"/>
</dbReference>
<feature type="transmembrane region" description="Helical" evidence="6">
    <location>
        <begin position="258"/>
        <end position="277"/>
    </location>
</feature>
<reference evidence="7 8" key="1">
    <citation type="journal article" date="2024" name="Front. Microbiol.">
        <title>Novel thermophilic genera Geochorda gen. nov. and Carboxydochorda gen. nov. from the deep terrestrial subsurface reveal the ecophysiological diversity in the class Limnochordia.</title>
        <authorList>
            <person name="Karnachuk O.V."/>
            <person name="Lukina A.P."/>
            <person name="Avakyan M.R."/>
            <person name="Kadnikov V.V."/>
            <person name="Begmatov S."/>
            <person name="Beletsky A.V."/>
            <person name="Vlasova K.G."/>
            <person name="Novikov A.A."/>
            <person name="Shcherbakova V.A."/>
            <person name="Mardanov A.V."/>
            <person name="Ravin N.V."/>
        </authorList>
    </citation>
    <scope>NUCLEOTIDE SEQUENCE [LARGE SCALE GENOMIC DNA]</scope>
    <source>
        <strain evidence="7 8">L945</strain>
    </source>
</reference>
<evidence type="ECO:0000256" key="1">
    <source>
        <dbReference type="ARBA" id="ARBA00004651"/>
    </source>
</evidence>
<comment type="subcellular location">
    <subcellularLocation>
        <location evidence="1">Cell membrane</location>
        <topology evidence="1">Multi-pass membrane protein</topology>
    </subcellularLocation>
</comment>
<protein>
    <submittedName>
        <fullName evidence="7">Na/Pi symporter</fullName>
    </submittedName>
</protein>
<dbReference type="PANTHER" id="PTHR10010">
    <property type="entry name" value="SOLUTE CARRIER FAMILY 34 SODIUM PHOSPHATE , MEMBER 2-RELATED"/>
    <property type="match status" value="1"/>
</dbReference>